<dbReference type="InterPro" id="IPR016181">
    <property type="entry name" value="Acyl_CoA_acyltransferase"/>
</dbReference>
<dbReference type="EMBL" id="JAIWJX010000002">
    <property type="protein sequence ID" value="MCK6256233.1"/>
    <property type="molecule type" value="Genomic_DNA"/>
</dbReference>
<proteinExistence type="predicted"/>
<sequence>MSVRSVFMNEEHLDACIELYQNVFNSSPWNESWTVETAKERLSDLVNTPKFLGFVFYESGQFIGFIAGNSKRTYNGVTFYIAELCVNNKIQGKGYGTKMLNWFEEELKRREIQSLYLLTSKEGLAEAFYLKNGYNVNNNRIVMRKEL</sequence>
<evidence type="ECO:0000259" key="1">
    <source>
        <dbReference type="PROSITE" id="PS51186"/>
    </source>
</evidence>
<evidence type="ECO:0000313" key="3">
    <source>
        <dbReference type="Proteomes" id="UP001139011"/>
    </source>
</evidence>
<keyword evidence="3" id="KW-1185">Reference proteome</keyword>
<organism evidence="2 3">
    <name type="scientific">Fictibacillus marinisediminis</name>
    <dbReference type="NCBI Taxonomy" id="2878389"/>
    <lineage>
        <taxon>Bacteria</taxon>
        <taxon>Bacillati</taxon>
        <taxon>Bacillota</taxon>
        <taxon>Bacilli</taxon>
        <taxon>Bacillales</taxon>
        <taxon>Fictibacillaceae</taxon>
        <taxon>Fictibacillus</taxon>
    </lineage>
</organism>
<dbReference type="Proteomes" id="UP001139011">
    <property type="component" value="Unassembled WGS sequence"/>
</dbReference>
<dbReference type="RefSeq" id="WP_248251932.1">
    <property type="nucleotide sequence ID" value="NZ_JAIWJX010000002.1"/>
</dbReference>
<dbReference type="PROSITE" id="PS51186">
    <property type="entry name" value="GNAT"/>
    <property type="match status" value="1"/>
</dbReference>
<dbReference type="Gene3D" id="3.40.630.30">
    <property type="match status" value="1"/>
</dbReference>
<dbReference type="Pfam" id="PF00583">
    <property type="entry name" value="Acetyltransf_1"/>
    <property type="match status" value="1"/>
</dbReference>
<evidence type="ECO:0000313" key="2">
    <source>
        <dbReference type="EMBL" id="MCK6256233.1"/>
    </source>
</evidence>
<dbReference type="AlphaFoldDB" id="A0A9X1X982"/>
<feature type="domain" description="N-acetyltransferase" evidence="1">
    <location>
        <begin position="1"/>
        <end position="147"/>
    </location>
</feature>
<gene>
    <name evidence="2" type="ORF">LCY76_06410</name>
</gene>
<dbReference type="CDD" id="cd04301">
    <property type="entry name" value="NAT_SF"/>
    <property type="match status" value="1"/>
</dbReference>
<name>A0A9X1X982_9BACL</name>
<dbReference type="GO" id="GO:0016747">
    <property type="term" value="F:acyltransferase activity, transferring groups other than amino-acyl groups"/>
    <property type="evidence" value="ECO:0007669"/>
    <property type="project" value="InterPro"/>
</dbReference>
<comment type="caution">
    <text evidence="2">The sequence shown here is derived from an EMBL/GenBank/DDBJ whole genome shotgun (WGS) entry which is preliminary data.</text>
</comment>
<dbReference type="SUPFAM" id="SSF55729">
    <property type="entry name" value="Acyl-CoA N-acyltransferases (Nat)"/>
    <property type="match status" value="1"/>
</dbReference>
<accession>A0A9X1X982</accession>
<reference evidence="2" key="1">
    <citation type="submission" date="2021-09" db="EMBL/GenBank/DDBJ databases">
        <title>Genome analysis of Fictibacillus sp. KIGAM418 isolated from marine sediment.</title>
        <authorList>
            <person name="Seo M.-J."/>
            <person name="Cho E.-S."/>
            <person name="Hwang C.Y."/>
        </authorList>
    </citation>
    <scope>NUCLEOTIDE SEQUENCE</scope>
    <source>
        <strain evidence="2">KIGAM418</strain>
    </source>
</reference>
<dbReference type="InterPro" id="IPR000182">
    <property type="entry name" value="GNAT_dom"/>
</dbReference>
<protein>
    <submittedName>
        <fullName evidence="2">GNAT family N-acetyltransferase</fullName>
    </submittedName>
</protein>